<reference evidence="5" key="1">
    <citation type="submission" date="2020-05" db="EMBL/GenBank/DDBJ databases">
        <title>Phylogenomic resolution of chytrid fungi.</title>
        <authorList>
            <person name="Stajich J.E."/>
            <person name="Amses K."/>
            <person name="Simmons R."/>
            <person name="Seto K."/>
            <person name="Myers J."/>
            <person name="Bonds A."/>
            <person name="Quandt C.A."/>
            <person name="Barry K."/>
            <person name="Liu P."/>
            <person name="Grigoriev I."/>
            <person name="Longcore J.E."/>
            <person name="James T.Y."/>
        </authorList>
    </citation>
    <scope>NUCLEOTIDE SEQUENCE</scope>
    <source>
        <strain evidence="5">JEL0379</strain>
    </source>
</reference>
<accession>A0AAD5TII2</accession>
<protein>
    <submittedName>
        <fullName evidence="5">Regulator of G-protein signaling 7</fullName>
    </submittedName>
</protein>
<dbReference type="InterPro" id="IPR000591">
    <property type="entry name" value="DEP_dom"/>
</dbReference>
<dbReference type="SUPFAM" id="SSF48097">
    <property type="entry name" value="Regulator of G-protein signaling, RGS"/>
    <property type="match status" value="1"/>
</dbReference>
<dbReference type="AlphaFoldDB" id="A0AAD5TII2"/>
<dbReference type="GO" id="GO:0005096">
    <property type="term" value="F:GTPase activator activity"/>
    <property type="evidence" value="ECO:0007669"/>
    <property type="project" value="TreeGrafter"/>
</dbReference>
<feature type="domain" description="DEP" evidence="4">
    <location>
        <begin position="142"/>
        <end position="216"/>
    </location>
</feature>
<proteinExistence type="predicted"/>
<keyword evidence="6" id="KW-1185">Reference proteome</keyword>
<dbReference type="PRINTS" id="PR01301">
    <property type="entry name" value="RGSPROTEIN"/>
</dbReference>
<dbReference type="InterPro" id="IPR047016">
    <property type="entry name" value="RGS6/7/9/11"/>
</dbReference>
<dbReference type="InterPro" id="IPR036388">
    <property type="entry name" value="WH-like_DNA-bd_sf"/>
</dbReference>
<evidence type="ECO:0000259" key="3">
    <source>
        <dbReference type="PROSITE" id="PS50132"/>
    </source>
</evidence>
<dbReference type="InterPro" id="IPR036284">
    <property type="entry name" value="GGL_sf"/>
</dbReference>
<dbReference type="EMBL" id="JADGJQ010000050">
    <property type="protein sequence ID" value="KAJ3175609.1"/>
    <property type="molecule type" value="Genomic_DNA"/>
</dbReference>
<dbReference type="CDD" id="cd04371">
    <property type="entry name" value="DEP"/>
    <property type="match status" value="1"/>
</dbReference>
<dbReference type="SUPFAM" id="SSF48670">
    <property type="entry name" value="Transducin (heterotrimeric G protein), gamma chain"/>
    <property type="match status" value="1"/>
</dbReference>
<feature type="compositionally biased region" description="Polar residues" evidence="2">
    <location>
        <begin position="64"/>
        <end position="77"/>
    </location>
</feature>
<dbReference type="PANTHER" id="PTHR45746">
    <property type="entry name" value="LP21163P"/>
    <property type="match status" value="1"/>
</dbReference>
<dbReference type="Gene3D" id="1.10.167.10">
    <property type="entry name" value="Regulator of G-protein Signalling 4, domain 2"/>
    <property type="match status" value="1"/>
</dbReference>
<dbReference type="PROSITE" id="PS50132">
    <property type="entry name" value="RGS"/>
    <property type="match status" value="1"/>
</dbReference>
<gene>
    <name evidence="5" type="primary">RGS7</name>
    <name evidence="5" type="ORF">HDU87_006106</name>
</gene>
<dbReference type="GO" id="GO:0008277">
    <property type="term" value="P:regulation of G protein-coupled receptor signaling pathway"/>
    <property type="evidence" value="ECO:0007669"/>
    <property type="project" value="InterPro"/>
</dbReference>
<dbReference type="InterPro" id="IPR044926">
    <property type="entry name" value="RGS_subdomain_2"/>
</dbReference>
<dbReference type="GO" id="GO:0009968">
    <property type="term" value="P:negative regulation of signal transduction"/>
    <property type="evidence" value="ECO:0007669"/>
    <property type="project" value="UniProtKB-KW"/>
</dbReference>
<dbReference type="Proteomes" id="UP001212152">
    <property type="component" value="Unassembled WGS sequence"/>
</dbReference>
<organism evidence="5 6">
    <name type="scientific">Geranomyces variabilis</name>
    <dbReference type="NCBI Taxonomy" id="109894"/>
    <lineage>
        <taxon>Eukaryota</taxon>
        <taxon>Fungi</taxon>
        <taxon>Fungi incertae sedis</taxon>
        <taxon>Chytridiomycota</taxon>
        <taxon>Chytridiomycota incertae sedis</taxon>
        <taxon>Chytridiomycetes</taxon>
        <taxon>Spizellomycetales</taxon>
        <taxon>Powellomycetaceae</taxon>
        <taxon>Geranomyces</taxon>
    </lineage>
</organism>
<dbReference type="SUPFAM" id="SSF46785">
    <property type="entry name" value="Winged helix' DNA-binding domain"/>
    <property type="match status" value="1"/>
</dbReference>
<dbReference type="GO" id="GO:0035556">
    <property type="term" value="P:intracellular signal transduction"/>
    <property type="evidence" value="ECO:0007669"/>
    <property type="project" value="InterPro"/>
</dbReference>
<comment type="caution">
    <text evidence="5">The sequence shown here is derived from an EMBL/GenBank/DDBJ whole genome shotgun (WGS) entry which is preliminary data.</text>
</comment>
<feature type="region of interest" description="Disordered" evidence="2">
    <location>
        <begin position="560"/>
        <end position="592"/>
    </location>
</feature>
<dbReference type="InterPro" id="IPR040759">
    <property type="entry name" value="RGS_DHEX"/>
</dbReference>
<dbReference type="InterPro" id="IPR047017">
    <property type="entry name" value="RGS6/7/9/11_DHEX_sf"/>
</dbReference>
<name>A0AAD5TII2_9FUNG</name>
<dbReference type="Pfam" id="PF00610">
    <property type="entry name" value="DEP"/>
    <property type="match status" value="1"/>
</dbReference>
<feature type="region of interest" description="Disordered" evidence="2">
    <location>
        <begin position="1"/>
        <end position="78"/>
    </location>
</feature>
<dbReference type="PROSITE" id="PS50186">
    <property type="entry name" value="DEP"/>
    <property type="match status" value="1"/>
</dbReference>
<dbReference type="InterPro" id="IPR036390">
    <property type="entry name" value="WH_DNA-bd_sf"/>
</dbReference>
<evidence type="ECO:0000313" key="6">
    <source>
        <dbReference type="Proteomes" id="UP001212152"/>
    </source>
</evidence>
<evidence type="ECO:0000256" key="1">
    <source>
        <dbReference type="ARBA" id="ARBA00022700"/>
    </source>
</evidence>
<feature type="compositionally biased region" description="Polar residues" evidence="2">
    <location>
        <begin position="38"/>
        <end position="54"/>
    </location>
</feature>
<dbReference type="SMART" id="SM00315">
    <property type="entry name" value="RGS"/>
    <property type="match status" value="1"/>
</dbReference>
<evidence type="ECO:0000313" key="5">
    <source>
        <dbReference type="EMBL" id="KAJ3175609.1"/>
    </source>
</evidence>
<dbReference type="GO" id="GO:0005737">
    <property type="term" value="C:cytoplasm"/>
    <property type="evidence" value="ECO:0007669"/>
    <property type="project" value="TreeGrafter"/>
</dbReference>
<dbReference type="PANTHER" id="PTHR45746:SF6">
    <property type="entry name" value="LP21163P"/>
    <property type="match status" value="1"/>
</dbReference>
<dbReference type="Gene3D" id="1.10.1240.60">
    <property type="match status" value="1"/>
</dbReference>
<keyword evidence="1" id="KW-0734">Signal transduction inhibitor</keyword>
<evidence type="ECO:0000256" key="2">
    <source>
        <dbReference type="SAM" id="MobiDB-lite"/>
    </source>
</evidence>
<dbReference type="Pfam" id="PF18148">
    <property type="entry name" value="RGS_DHEX"/>
    <property type="match status" value="1"/>
</dbReference>
<dbReference type="Pfam" id="PF00615">
    <property type="entry name" value="RGS"/>
    <property type="match status" value="1"/>
</dbReference>
<dbReference type="InterPro" id="IPR016137">
    <property type="entry name" value="RGS"/>
</dbReference>
<dbReference type="GO" id="GO:0007186">
    <property type="term" value="P:G protein-coupled receptor signaling pathway"/>
    <property type="evidence" value="ECO:0007669"/>
    <property type="project" value="InterPro"/>
</dbReference>
<dbReference type="SMART" id="SM00049">
    <property type="entry name" value="DEP"/>
    <property type="match status" value="1"/>
</dbReference>
<dbReference type="Gene3D" id="1.10.10.10">
    <property type="entry name" value="Winged helix-like DNA-binding domain superfamily/Winged helix DNA-binding domain"/>
    <property type="match status" value="1"/>
</dbReference>
<sequence>MAVSDRPAPARLTSLKKGVRAAAAPRPPSDDDDSDSSLPHQQQQRPASISSTDSKPVGTLVYGSETSSVKSATTSRPASPLVRQAQLYQLPVGYKPTSYDTHISRLLCQKPNRISSEEARWTPLEARRIRSVGELIMKLQDPETGVELKDRKKMFKVYTNSFLGSDLLEWVTENCGLLGRDEGIRYCNSLFREGYIISVDLNDKFSADGSLYIFQTPYYWPQENWVPSDFDYSVFLLKRSMGVTSKYLLFEWEEERLYRLQDTYYEFWDRVENVADDHVAHMKTALSKLEARIFRLQEYTFWRVHRPVEGRHKDEKAVIDNKNNYKTEAAYESTLSDEALLAWLEKKVDYYNTNLSLNRIKVSYAAKTIIQRCDIWRNLDPMLDPQLATINPWLVEDPLAALGIVSSSTANLWLPKKFPTAADVKLWTFSFSELMRDPIGVKFFYDFVQKEFSQENLEFYLKCQALDAISTRAEFTKRAQNIYFEFIQIGAPRELNINSSDRNAIIAQFEALAAGNGQTELSYYVFADALKHILGLMAKDSYVRFCSSDAIEKAMAEAIKRDAAGGERAERKEKDSGKTRASKSSRELLTEQ</sequence>
<evidence type="ECO:0000259" key="4">
    <source>
        <dbReference type="PROSITE" id="PS50186"/>
    </source>
</evidence>
<feature type="domain" description="RGS" evidence="3">
    <location>
        <begin position="430"/>
        <end position="555"/>
    </location>
</feature>
<dbReference type="InterPro" id="IPR036305">
    <property type="entry name" value="RGS_sf"/>
</dbReference>